<dbReference type="InterPro" id="IPR013538">
    <property type="entry name" value="ASHA1/2-like_C"/>
</dbReference>
<accession>A0AAV2WRD4</accession>
<name>A0AAV2WRD4_MYCNE</name>
<dbReference type="SUPFAM" id="SSF55961">
    <property type="entry name" value="Bet v1-like"/>
    <property type="match status" value="1"/>
</dbReference>
<organism evidence="3 4">
    <name type="scientific">Mycolicibacterium neoaurum</name>
    <name type="common">Mycobacterium neoaurum</name>
    <dbReference type="NCBI Taxonomy" id="1795"/>
    <lineage>
        <taxon>Bacteria</taxon>
        <taxon>Bacillati</taxon>
        <taxon>Actinomycetota</taxon>
        <taxon>Actinomycetes</taxon>
        <taxon>Mycobacteriales</taxon>
        <taxon>Mycobacteriaceae</taxon>
        <taxon>Mycolicibacterium</taxon>
    </lineage>
</organism>
<dbReference type="AlphaFoldDB" id="A0AAV2WRD4"/>
<comment type="similarity">
    <text evidence="1">Belongs to the AHA1 family.</text>
</comment>
<dbReference type="Pfam" id="PF08327">
    <property type="entry name" value="AHSA1"/>
    <property type="match status" value="1"/>
</dbReference>
<reference evidence="3" key="1">
    <citation type="submission" date="2014-05" db="EMBL/GenBank/DDBJ databases">
        <authorList>
            <person name="Urmite Genomes"/>
        </authorList>
    </citation>
    <scope>NUCLEOTIDE SEQUENCE</scope>
    <source>
        <strain evidence="3">DSM 44074</strain>
    </source>
</reference>
<evidence type="ECO:0000313" key="3">
    <source>
        <dbReference type="EMBL" id="CDQ46662.1"/>
    </source>
</evidence>
<proteinExistence type="inferred from homology"/>
<dbReference type="RefSeq" id="WP_030133785.1">
    <property type="nucleotide sequence ID" value="NZ_LK021341.1"/>
</dbReference>
<dbReference type="EMBL" id="LK021341">
    <property type="protein sequence ID" value="CDQ46662.1"/>
    <property type="molecule type" value="Genomic_DNA"/>
</dbReference>
<dbReference type="Proteomes" id="UP000028864">
    <property type="component" value="Unassembled WGS sequence"/>
</dbReference>
<evidence type="ECO:0000259" key="2">
    <source>
        <dbReference type="Pfam" id="PF08327"/>
    </source>
</evidence>
<reference evidence="3" key="2">
    <citation type="submission" date="2015-09" db="EMBL/GenBank/DDBJ databases">
        <title>Draft genome sequence of Mycobacterium neoaurum DSM 44074.</title>
        <authorList>
            <person name="Croce O."/>
            <person name="Robert C."/>
            <person name="Raoult D."/>
            <person name="Drancourt M."/>
        </authorList>
    </citation>
    <scope>NUCLEOTIDE SEQUENCE</scope>
    <source>
        <strain evidence="3">DSM 44074</strain>
    </source>
</reference>
<dbReference type="InterPro" id="IPR023393">
    <property type="entry name" value="START-like_dom_sf"/>
</dbReference>
<sequence length="156" mass="17651">MSTTERYVVTRTIPAAPQRIFAVLSDPDRHQDIEPSDWVRDAVSQDPITEAGQIFVVNMFKDFVGGHYVMHNLVTDFEHDRRIGWLPGQLDQSGQHQPGGWSWRYDLAPNGDGTDVTITYDWSGTPQSFRDRIGSMPPFGPQYLEQSLAALERSTV</sequence>
<feature type="domain" description="Activator of Hsp90 ATPase homologue 1/2-like C-terminal" evidence="2">
    <location>
        <begin position="15"/>
        <end position="129"/>
    </location>
</feature>
<evidence type="ECO:0000313" key="4">
    <source>
        <dbReference type="Proteomes" id="UP000028864"/>
    </source>
</evidence>
<gene>
    <name evidence="3" type="ORF">BN1047_04572</name>
</gene>
<dbReference type="Gene3D" id="3.30.530.20">
    <property type="match status" value="1"/>
</dbReference>
<protein>
    <submittedName>
        <fullName evidence="3">Activator of Hsp90 ATPase 1-like protein</fullName>
    </submittedName>
</protein>
<evidence type="ECO:0000256" key="1">
    <source>
        <dbReference type="ARBA" id="ARBA00006817"/>
    </source>
</evidence>